<proteinExistence type="predicted"/>
<evidence type="ECO:0000313" key="4">
    <source>
        <dbReference type="EMBL" id="AWA82184.1"/>
    </source>
</evidence>
<feature type="coiled-coil region" evidence="1">
    <location>
        <begin position="40"/>
        <end position="102"/>
    </location>
</feature>
<name>A0A2S0S476_CANCI</name>
<feature type="transmembrane region" description="Helical" evidence="2">
    <location>
        <begin position="175"/>
        <end position="196"/>
    </location>
</feature>
<keyword evidence="1" id="KW-0175">Coiled coil</keyword>
<dbReference type="EMBL" id="MG602717">
    <property type="protein sequence ID" value="AWA82152.1"/>
    <property type="molecule type" value="Genomic_DNA"/>
</dbReference>
<keyword evidence="3" id="KW-0496">Mitochondrion</keyword>
<feature type="transmembrane region" description="Helical" evidence="2">
    <location>
        <begin position="230"/>
        <end position="254"/>
    </location>
</feature>
<gene>
    <name evidence="3" type="primary">orf255</name>
</gene>
<evidence type="ECO:0000256" key="2">
    <source>
        <dbReference type="SAM" id="Phobius"/>
    </source>
</evidence>
<keyword evidence="2" id="KW-0812">Transmembrane</keyword>
<evidence type="ECO:0000313" key="3">
    <source>
        <dbReference type="EMBL" id="AWA82152.1"/>
    </source>
</evidence>
<accession>A0A2S0S476</accession>
<geneLocation type="mitochondrion" evidence="3"/>
<reference evidence="3" key="1">
    <citation type="journal article" date="2018" name="Int. J. Biol. Macromol.">
        <title>Characterization of the mitochondrial genomes of three species in the ectomycorrhizal genus Cantharellus and phylogeny of Agaricomycetes.</title>
        <authorList>
            <person name="Li Q."/>
            <person name="Liao M."/>
            <person name="Yang M."/>
            <person name="Xiong C."/>
            <person name="Jin X."/>
            <person name="Chen Z."/>
            <person name="Huang W."/>
        </authorList>
    </citation>
    <scope>NUCLEOTIDE SEQUENCE</scope>
    <source>
        <strain evidence="4">S28</strain>
        <strain evidence="3">S75</strain>
    </source>
</reference>
<keyword evidence="2" id="KW-0472">Membrane</keyword>
<evidence type="ECO:0000256" key="1">
    <source>
        <dbReference type="SAM" id="Coils"/>
    </source>
</evidence>
<sequence length="255" mass="29423">MKYREIFKKLGSYGAVVSGALTFESYIRGMRKDFIVDPAIKNLADSYEQLTNTTKELADKNIVNEVTKAKIETYGEVGRRSMDKVQSTVEKIHNLNEQLQNQNVSTTDKTNIENQLSSASTELKNGLNEVNDTLKSIIEIAKGDSSSSYIDLDSIQEFISKFQMFIDNLSQEQKFAVIHISFNIAILFCLFTLIGIHSGDRIIEYFKLEEKYPKIALYFSIRRRIKTYSFYWNSFIIFIILLFLILFNLFVLIYG</sequence>
<protein>
    <submittedName>
        <fullName evidence="3">Uncharacterized protein</fullName>
    </submittedName>
</protein>
<keyword evidence="2" id="KW-1133">Transmembrane helix</keyword>
<dbReference type="EMBL" id="MG602718">
    <property type="protein sequence ID" value="AWA82184.1"/>
    <property type="molecule type" value="Genomic_DNA"/>
</dbReference>
<dbReference type="AlphaFoldDB" id="A0A2S0S476"/>
<organism evidence="3">
    <name type="scientific">Cantharellus cibarius</name>
    <name type="common">Chanterelle</name>
    <dbReference type="NCBI Taxonomy" id="36066"/>
    <lineage>
        <taxon>Eukaryota</taxon>
        <taxon>Fungi</taxon>
        <taxon>Dikarya</taxon>
        <taxon>Basidiomycota</taxon>
        <taxon>Agaricomycotina</taxon>
        <taxon>Agaricomycetes</taxon>
        <taxon>Cantharellales</taxon>
        <taxon>Hydnaceae</taxon>
        <taxon>Cantharellus</taxon>
    </lineage>
</organism>